<evidence type="ECO:0000256" key="2">
    <source>
        <dbReference type="SAM" id="Phobius"/>
    </source>
</evidence>
<reference evidence="3 4" key="1">
    <citation type="submission" date="2021-01" db="EMBL/GenBank/DDBJ databases">
        <title>Aequorivita sp. strain KX20305, a bacterium isolated from the sediment collected at a cold seep field in South China Sea.</title>
        <authorList>
            <person name="Zhang H."/>
            <person name="Li C."/>
        </authorList>
    </citation>
    <scope>NUCLEOTIDE SEQUENCE [LARGE SCALE GENOMIC DNA]</scope>
    <source>
        <strain evidence="3 4">KX20305</strain>
    </source>
</reference>
<dbReference type="PANTHER" id="PTHR33886">
    <property type="entry name" value="UNSATURATED RHAMNOGALACTURONAN HYDROLASE (EUROFUNG)"/>
    <property type="match status" value="1"/>
</dbReference>
<evidence type="ECO:0000313" key="4">
    <source>
        <dbReference type="Proteomes" id="UP000629420"/>
    </source>
</evidence>
<accession>A0ABX7DS19</accession>
<dbReference type="Gene3D" id="1.50.10.10">
    <property type="match status" value="1"/>
</dbReference>
<evidence type="ECO:0000313" key="3">
    <source>
        <dbReference type="EMBL" id="QQX75954.1"/>
    </source>
</evidence>
<keyword evidence="2" id="KW-0812">Transmembrane</keyword>
<proteinExistence type="predicted"/>
<keyword evidence="2" id="KW-1133">Transmembrane helix</keyword>
<sequence>MKKKKVVYIVLGLSLILNILYFKFDTFDYLWPKIQARYFPEETINGYNKEIEKKIIDVSINMLDKDPVMIWSEPKGFTQTLLSSNHITSTAEFRLHNYPRAYLYYGLSEYLIKNNNQKKLLELKKSFDKLYDFDNLNEIKFYRIDQVPFGLTALNLYKHFKEDKYLKFSKTLYHFILEYQEQDGIISYRKGKHTVLNDMLGMIIPFLIKFDEYNKNNEKFPIVKKQLDYFIKYGIDTKTYMPSHAINKDVKVKVGSINWGRGIGWYAIALSQYYLSTGEYEIEINGLLSTLKSLKNSEQLWSQFPGNYERFDASTTTMILYSNAIMNTTVLNKQEIFKLLKNYISKDGLILETSGDTYAVNNYSNTYGKSELSQGMLLLLLANSK</sequence>
<name>A0ABX7DS19_9FLAO</name>
<dbReference type="InterPro" id="IPR012341">
    <property type="entry name" value="6hp_glycosidase-like_sf"/>
</dbReference>
<gene>
    <name evidence="3" type="ORF">JK629_11500</name>
</gene>
<dbReference type="Proteomes" id="UP000629420">
    <property type="component" value="Chromosome"/>
</dbReference>
<dbReference type="InterPro" id="IPR010905">
    <property type="entry name" value="Glyco_hydro_88"/>
</dbReference>
<dbReference type="EMBL" id="CP068439">
    <property type="protein sequence ID" value="QQX75954.1"/>
    <property type="molecule type" value="Genomic_DNA"/>
</dbReference>
<keyword evidence="2" id="KW-0472">Membrane</keyword>
<feature type="transmembrane region" description="Helical" evidence="2">
    <location>
        <begin position="7"/>
        <end position="24"/>
    </location>
</feature>
<dbReference type="Pfam" id="PF07470">
    <property type="entry name" value="Glyco_hydro_88"/>
    <property type="match status" value="1"/>
</dbReference>
<dbReference type="RefSeq" id="WP_202335765.1">
    <property type="nucleotide sequence ID" value="NZ_CP068439.1"/>
</dbReference>
<keyword evidence="4" id="KW-1185">Reference proteome</keyword>
<dbReference type="SUPFAM" id="SSF48208">
    <property type="entry name" value="Six-hairpin glycosidases"/>
    <property type="match status" value="1"/>
</dbReference>
<keyword evidence="1 3" id="KW-0378">Hydrolase</keyword>
<dbReference type="InterPro" id="IPR052043">
    <property type="entry name" value="PolySaccharide_Degr_Enz"/>
</dbReference>
<protein>
    <submittedName>
        <fullName evidence="3">Glycoside hydrolase family 88 protein</fullName>
    </submittedName>
</protein>
<evidence type="ECO:0000256" key="1">
    <source>
        <dbReference type="ARBA" id="ARBA00022801"/>
    </source>
</evidence>
<organism evidence="3 4">
    <name type="scientific">Aequorivita iocasae</name>
    <dbReference type="NCBI Taxonomy" id="2803865"/>
    <lineage>
        <taxon>Bacteria</taxon>
        <taxon>Pseudomonadati</taxon>
        <taxon>Bacteroidota</taxon>
        <taxon>Flavobacteriia</taxon>
        <taxon>Flavobacteriales</taxon>
        <taxon>Flavobacteriaceae</taxon>
        <taxon>Aequorivita</taxon>
    </lineage>
</organism>
<dbReference type="GO" id="GO:0016787">
    <property type="term" value="F:hydrolase activity"/>
    <property type="evidence" value="ECO:0007669"/>
    <property type="project" value="UniProtKB-KW"/>
</dbReference>
<dbReference type="InterPro" id="IPR008928">
    <property type="entry name" value="6-hairpin_glycosidase_sf"/>
</dbReference>
<dbReference type="PANTHER" id="PTHR33886:SF8">
    <property type="entry name" value="UNSATURATED RHAMNOGALACTURONAN HYDROLASE (EUROFUNG)"/>
    <property type="match status" value="1"/>
</dbReference>